<keyword evidence="4" id="KW-1185">Reference proteome</keyword>
<evidence type="ECO:0000256" key="2">
    <source>
        <dbReference type="ARBA" id="ARBA00022679"/>
    </source>
</evidence>
<reference evidence="3 4" key="1">
    <citation type="journal article" date="2016" name="Genome Announc.">
        <title>Draft Whole-Genome Sequence of Trichoderma gamsii T6085, a Promising Biocontrol Agent of Fusarium Head Blight on Wheat.</title>
        <authorList>
            <person name="Baroncelli R."/>
            <person name="Zapparata A."/>
            <person name="Piaggeschi G."/>
            <person name="Sarrocco S."/>
            <person name="Vannacci G."/>
        </authorList>
    </citation>
    <scope>NUCLEOTIDE SEQUENCE [LARGE SCALE GENOMIC DNA]</scope>
    <source>
        <strain evidence="3 4">T6085</strain>
    </source>
</reference>
<name>A0A2P4ZK30_9HYPO</name>
<protein>
    <submittedName>
        <fullName evidence="3">Uncharacterized protein</fullName>
    </submittedName>
</protein>
<evidence type="ECO:0000313" key="3">
    <source>
        <dbReference type="EMBL" id="PON24615.1"/>
    </source>
</evidence>
<evidence type="ECO:0000313" key="4">
    <source>
        <dbReference type="Proteomes" id="UP000054821"/>
    </source>
</evidence>
<dbReference type="EMBL" id="JPDN02000022">
    <property type="protein sequence ID" value="PON24615.1"/>
    <property type="molecule type" value="Genomic_DNA"/>
</dbReference>
<organism evidence="3 4">
    <name type="scientific">Trichoderma gamsii</name>
    <dbReference type="NCBI Taxonomy" id="398673"/>
    <lineage>
        <taxon>Eukaryota</taxon>
        <taxon>Fungi</taxon>
        <taxon>Dikarya</taxon>
        <taxon>Ascomycota</taxon>
        <taxon>Pezizomycotina</taxon>
        <taxon>Sordariomycetes</taxon>
        <taxon>Hypocreomycetidae</taxon>
        <taxon>Hypocreales</taxon>
        <taxon>Hypocreaceae</taxon>
        <taxon>Trichoderma</taxon>
    </lineage>
</organism>
<keyword evidence="2" id="KW-0808">Transferase</keyword>
<sequence length="125" mass="14177">MASRVRRMPPIKVDDYRWQTPPNDPTLRVRRACATEAMFGIQASAQHGENDFYIAATVHLHAPFPGSETFTLRDLERKTQSSLVELRFSQPQIAVTLSWDKQGNCSLQYRAPKDMDEPNGIARSS</sequence>
<proteinExistence type="inferred from homology"/>
<dbReference type="Pfam" id="PF07428">
    <property type="entry name" value="Tri3"/>
    <property type="match status" value="1"/>
</dbReference>
<comment type="similarity">
    <text evidence="1">Belongs to the trichothecene O-acetyltransferase family.</text>
</comment>
<evidence type="ECO:0000256" key="1">
    <source>
        <dbReference type="ARBA" id="ARBA00006439"/>
    </source>
</evidence>
<gene>
    <name evidence="3" type="ORF">TGAM01_v206545</name>
</gene>
<dbReference type="GO" id="GO:0016407">
    <property type="term" value="F:acetyltransferase activity"/>
    <property type="evidence" value="ECO:0007669"/>
    <property type="project" value="InterPro"/>
</dbReference>
<dbReference type="InterPro" id="IPR023213">
    <property type="entry name" value="CAT-like_dom_sf"/>
</dbReference>
<comment type="caution">
    <text evidence="3">The sequence shown here is derived from an EMBL/GenBank/DDBJ whole genome shotgun (WGS) entry which is preliminary data.</text>
</comment>
<dbReference type="Proteomes" id="UP000054821">
    <property type="component" value="Unassembled WGS sequence"/>
</dbReference>
<dbReference type="GeneID" id="36347643"/>
<dbReference type="GO" id="GO:0043386">
    <property type="term" value="P:mycotoxin biosynthetic process"/>
    <property type="evidence" value="ECO:0007669"/>
    <property type="project" value="InterPro"/>
</dbReference>
<accession>A0A2P4ZK30</accession>
<dbReference type="AlphaFoldDB" id="A0A2P4ZK30"/>
<dbReference type="InterPro" id="IPR009992">
    <property type="entry name" value="Tri3/Sat12/Sat16/Mac1"/>
</dbReference>
<dbReference type="Gene3D" id="3.30.559.10">
    <property type="entry name" value="Chloramphenicol acetyltransferase-like domain"/>
    <property type="match status" value="1"/>
</dbReference>
<dbReference type="RefSeq" id="XP_024405364.1">
    <property type="nucleotide sequence ID" value="XM_024549890.1"/>
</dbReference>